<reference evidence="1 2" key="1">
    <citation type="journal article" date="2015" name="Proc. Natl. Acad. Sci. U.S.A.">
        <title>The resurrection genome of Boea hygrometrica: A blueprint for survival of dehydration.</title>
        <authorList>
            <person name="Xiao L."/>
            <person name="Yang G."/>
            <person name="Zhang L."/>
            <person name="Yang X."/>
            <person name="Zhao S."/>
            <person name="Ji Z."/>
            <person name="Zhou Q."/>
            <person name="Hu M."/>
            <person name="Wang Y."/>
            <person name="Chen M."/>
            <person name="Xu Y."/>
            <person name="Jin H."/>
            <person name="Xiao X."/>
            <person name="Hu G."/>
            <person name="Bao F."/>
            <person name="Hu Y."/>
            <person name="Wan P."/>
            <person name="Li L."/>
            <person name="Deng X."/>
            <person name="Kuang T."/>
            <person name="Xiang C."/>
            <person name="Zhu J.K."/>
            <person name="Oliver M.J."/>
            <person name="He Y."/>
        </authorList>
    </citation>
    <scope>NUCLEOTIDE SEQUENCE [LARGE SCALE GENOMIC DNA]</scope>
    <source>
        <strain evidence="2">cv. XS01</strain>
    </source>
</reference>
<gene>
    <name evidence="1" type="ORF">F511_11755</name>
</gene>
<organism evidence="1 2">
    <name type="scientific">Dorcoceras hygrometricum</name>
    <dbReference type="NCBI Taxonomy" id="472368"/>
    <lineage>
        <taxon>Eukaryota</taxon>
        <taxon>Viridiplantae</taxon>
        <taxon>Streptophyta</taxon>
        <taxon>Embryophyta</taxon>
        <taxon>Tracheophyta</taxon>
        <taxon>Spermatophyta</taxon>
        <taxon>Magnoliopsida</taxon>
        <taxon>eudicotyledons</taxon>
        <taxon>Gunneridae</taxon>
        <taxon>Pentapetalae</taxon>
        <taxon>asterids</taxon>
        <taxon>lamiids</taxon>
        <taxon>Lamiales</taxon>
        <taxon>Gesneriaceae</taxon>
        <taxon>Didymocarpoideae</taxon>
        <taxon>Trichosporeae</taxon>
        <taxon>Loxocarpinae</taxon>
        <taxon>Dorcoceras</taxon>
    </lineage>
</organism>
<keyword evidence="2" id="KW-1185">Reference proteome</keyword>
<proteinExistence type="predicted"/>
<dbReference type="Proteomes" id="UP000250235">
    <property type="component" value="Unassembled WGS sequence"/>
</dbReference>
<dbReference type="AlphaFoldDB" id="A0A2Z7BXU7"/>
<dbReference type="EMBL" id="KV000960">
    <property type="protein sequence ID" value="KZV39463.1"/>
    <property type="molecule type" value="Genomic_DNA"/>
</dbReference>
<protein>
    <submittedName>
        <fullName evidence="1">Uncharacterized protein</fullName>
    </submittedName>
</protein>
<name>A0A2Z7BXU7_9LAMI</name>
<sequence length="182" mass="19596">MNSSSLLNLLLYDVASPRAISSHLLNMMTSPMTSSALIHLLNMNTTSLQLLRFSSSAECDDIKADVITAHSKTSASSHLLNLHLLNTVAPAELLRSPSTLQLQLAILRSFLRGDSDLHHLLVLFAPAGLTWAYARLRTADSTLDVSIANSTADSMNTKPTADRQYSEPTAGHIGAAADRLLC</sequence>
<accession>A0A2Z7BXU7</accession>
<evidence type="ECO:0000313" key="2">
    <source>
        <dbReference type="Proteomes" id="UP000250235"/>
    </source>
</evidence>
<evidence type="ECO:0000313" key="1">
    <source>
        <dbReference type="EMBL" id="KZV39463.1"/>
    </source>
</evidence>